<dbReference type="Proteomes" id="UP000466307">
    <property type="component" value="Unassembled WGS sequence"/>
</dbReference>
<gene>
    <name evidence="2" type="ORF">GYA93_23500</name>
</gene>
<sequence>MGVVVAGLVLVALGIVTTGVGVVITGMVIAVIGILVLAGRTPGSLAVVLGLTAFATGMSYAFAVENTYEYEFGTGRSSSSSDFQVNGGAIAIAVIGVILVIVGSVLNKRRVRWPSDLGPALAGVGSAARQAGAGLARSTQSAITAAQRGMQGSRPDQTVTAPVPPSALHDALLAILAPSAPGPRPAGYLLENRPGLIRLAFGAADRPPLFVLEFRITAAATPPPPGPPGSLQPPSSSAQVFTVFSTPAAPPATGIVAGEVRAEILGLIDRQLRLQLPGAQVQAGG</sequence>
<feature type="transmembrane region" description="Helical" evidence="1">
    <location>
        <begin position="45"/>
        <end position="63"/>
    </location>
</feature>
<comment type="caution">
    <text evidence="2">The sequence shown here is derived from an EMBL/GenBank/DDBJ whole genome shotgun (WGS) entry which is preliminary data.</text>
</comment>
<proteinExistence type="predicted"/>
<name>A0A7K3LW32_9ACTN</name>
<feature type="transmembrane region" description="Helical" evidence="1">
    <location>
        <begin position="83"/>
        <end position="106"/>
    </location>
</feature>
<keyword evidence="1" id="KW-1133">Transmembrane helix</keyword>
<dbReference type="AlphaFoldDB" id="A0A7K3LW32"/>
<accession>A0A7K3LW32</accession>
<keyword evidence="1" id="KW-0812">Transmembrane</keyword>
<keyword evidence="3" id="KW-1185">Reference proteome</keyword>
<protein>
    <submittedName>
        <fullName evidence="2">Uncharacterized protein</fullName>
    </submittedName>
</protein>
<evidence type="ECO:0000313" key="2">
    <source>
        <dbReference type="EMBL" id="NDK92495.1"/>
    </source>
</evidence>
<evidence type="ECO:0000256" key="1">
    <source>
        <dbReference type="SAM" id="Phobius"/>
    </source>
</evidence>
<reference evidence="2 3" key="1">
    <citation type="submission" date="2020-01" db="EMBL/GenBank/DDBJ databases">
        <title>Investigation of new actinobacteria for the biodesulphurisation of diesel fuel.</title>
        <authorList>
            <person name="Athi Narayanan S.M."/>
        </authorList>
    </citation>
    <scope>NUCLEOTIDE SEQUENCE [LARGE SCALE GENOMIC DNA]</scope>
    <source>
        <strain evidence="2 3">213E</strain>
    </source>
</reference>
<organism evidence="2 3">
    <name type="scientific">Gordonia desulfuricans</name>
    <dbReference type="NCBI Taxonomy" id="89051"/>
    <lineage>
        <taxon>Bacteria</taxon>
        <taxon>Bacillati</taxon>
        <taxon>Actinomycetota</taxon>
        <taxon>Actinomycetes</taxon>
        <taxon>Mycobacteriales</taxon>
        <taxon>Gordoniaceae</taxon>
        <taxon>Gordonia</taxon>
    </lineage>
</organism>
<dbReference type="EMBL" id="JAADZU010000128">
    <property type="protein sequence ID" value="NDK92495.1"/>
    <property type="molecule type" value="Genomic_DNA"/>
</dbReference>
<dbReference type="RefSeq" id="WP_059036669.1">
    <property type="nucleotide sequence ID" value="NZ_JAADZU010000128.1"/>
</dbReference>
<keyword evidence="1" id="KW-0472">Membrane</keyword>
<evidence type="ECO:0000313" key="3">
    <source>
        <dbReference type="Proteomes" id="UP000466307"/>
    </source>
</evidence>
<feature type="transmembrane region" description="Helical" evidence="1">
    <location>
        <begin position="6"/>
        <end position="38"/>
    </location>
</feature>